<reference evidence="2" key="1">
    <citation type="journal article" date="2014" name="Front. Microbiol.">
        <title>High frequency of phylogenetically diverse reductive dehalogenase-homologous genes in deep subseafloor sedimentary metagenomes.</title>
        <authorList>
            <person name="Kawai M."/>
            <person name="Futagami T."/>
            <person name="Toyoda A."/>
            <person name="Takaki Y."/>
            <person name="Nishi S."/>
            <person name="Hori S."/>
            <person name="Arai W."/>
            <person name="Tsubouchi T."/>
            <person name="Morono Y."/>
            <person name="Uchiyama I."/>
            <person name="Ito T."/>
            <person name="Fujiyama A."/>
            <person name="Inagaki F."/>
            <person name="Takami H."/>
        </authorList>
    </citation>
    <scope>NUCLEOTIDE SEQUENCE</scope>
    <source>
        <strain evidence="2">Expedition CK06-06</strain>
    </source>
</reference>
<dbReference type="EMBL" id="BARV01028859">
    <property type="protein sequence ID" value="GAI38342.1"/>
    <property type="molecule type" value="Genomic_DNA"/>
</dbReference>
<comment type="caution">
    <text evidence="2">The sequence shown here is derived from an EMBL/GenBank/DDBJ whole genome shotgun (WGS) entry which is preliminary data.</text>
</comment>
<gene>
    <name evidence="2" type="ORF">S06H3_46109</name>
</gene>
<dbReference type="SUPFAM" id="SSF51726">
    <property type="entry name" value="UROD/MetE-like"/>
    <property type="match status" value="1"/>
</dbReference>
<feature type="domain" description="Uroporphyrinogen decarboxylase (URO-D)" evidence="1">
    <location>
        <begin position="73"/>
        <end position="245"/>
    </location>
</feature>
<dbReference type="PANTHER" id="PTHR47099:SF1">
    <property type="entry name" value="METHYLCOBAMIDE:COM METHYLTRANSFERASE MTBA"/>
    <property type="match status" value="1"/>
</dbReference>
<protein>
    <recommendedName>
        <fullName evidence="1">Uroporphyrinogen decarboxylase (URO-D) domain-containing protein</fullName>
    </recommendedName>
</protein>
<sequence>MGYFDDVFYFPLKQCMSKKELKHYPYWPSPNDFHKLSVGKIEEAKDLRENTNYVIVVDNLLAFPFLMYALLSGWDKFFLDMKLDPDFFFALADRLLEVGFGIVEHFIGPLGDYVDIVATYGDMGTQNGLLCSRKDYVTFIKPYEKKMIAHIKKYTSAKIYRHSCGSVYEVIPDFIENGVEILNPVQPLAKHMEPWRLKKEFGKDLTFCGGIDTQELLCNGTPDEIKEAVRHTIKTYAPGGAYILGP</sequence>
<dbReference type="Pfam" id="PF01208">
    <property type="entry name" value="URO-D"/>
    <property type="match status" value="1"/>
</dbReference>
<accession>X1N2U0</accession>
<dbReference type="GO" id="GO:0006779">
    <property type="term" value="P:porphyrin-containing compound biosynthetic process"/>
    <property type="evidence" value="ECO:0007669"/>
    <property type="project" value="InterPro"/>
</dbReference>
<dbReference type="InterPro" id="IPR052024">
    <property type="entry name" value="Methanogen_methyltrans"/>
</dbReference>
<organism evidence="2">
    <name type="scientific">marine sediment metagenome</name>
    <dbReference type="NCBI Taxonomy" id="412755"/>
    <lineage>
        <taxon>unclassified sequences</taxon>
        <taxon>metagenomes</taxon>
        <taxon>ecological metagenomes</taxon>
    </lineage>
</organism>
<proteinExistence type="predicted"/>
<dbReference type="AlphaFoldDB" id="X1N2U0"/>
<dbReference type="GO" id="GO:0004853">
    <property type="term" value="F:uroporphyrinogen decarboxylase activity"/>
    <property type="evidence" value="ECO:0007669"/>
    <property type="project" value="InterPro"/>
</dbReference>
<evidence type="ECO:0000313" key="2">
    <source>
        <dbReference type="EMBL" id="GAI38342.1"/>
    </source>
</evidence>
<dbReference type="Gene3D" id="3.20.20.210">
    <property type="match status" value="1"/>
</dbReference>
<evidence type="ECO:0000259" key="1">
    <source>
        <dbReference type="Pfam" id="PF01208"/>
    </source>
</evidence>
<feature type="non-terminal residue" evidence="2">
    <location>
        <position position="246"/>
    </location>
</feature>
<dbReference type="PANTHER" id="PTHR47099">
    <property type="entry name" value="METHYLCOBAMIDE:COM METHYLTRANSFERASE MTBA"/>
    <property type="match status" value="1"/>
</dbReference>
<dbReference type="InterPro" id="IPR000257">
    <property type="entry name" value="Uroporphyrinogen_deCOase"/>
</dbReference>
<name>X1N2U0_9ZZZZ</name>
<dbReference type="InterPro" id="IPR038071">
    <property type="entry name" value="UROD/MetE-like_sf"/>
</dbReference>